<dbReference type="GeneID" id="81366091"/>
<gene>
    <name evidence="2" type="ORF">N7509_002474</name>
</gene>
<dbReference type="OrthoDB" id="4499780at2759"/>
<feature type="compositionally biased region" description="Polar residues" evidence="1">
    <location>
        <begin position="35"/>
        <end position="49"/>
    </location>
</feature>
<dbReference type="RefSeq" id="XP_056492906.1">
    <property type="nucleotide sequence ID" value="XM_056627111.1"/>
</dbReference>
<accession>A0A9W9W8X1</accession>
<keyword evidence="3" id="KW-1185">Reference proteome</keyword>
<feature type="compositionally biased region" description="Basic and acidic residues" evidence="1">
    <location>
        <begin position="111"/>
        <end position="123"/>
    </location>
</feature>
<feature type="compositionally biased region" description="Polar residues" evidence="1">
    <location>
        <begin position="72"/>
        <end position="102"/>
    </location>
</feature>
<proteinExistence type="predicted"/>
<comment type="caution">
    <text evidence="2">The sequence shown here is derived from an EMBL/GenBank/DDBJ whole genome shotgun (WGS) entry which is preliminary data.</text>
</comment>
<feature type="compositionally biased region" description="Low complexity" evidence="1">
    <location>
        <begin position="54"/>
        <end position="66"/>
    </location>
</feature>
<evidence type="ECO:0000313" key="3">
    <source>
        <dbReference type="Proteomes" id="UP001147747"/>
    </source>
</evidence>
<reference evidence="2" key="1">
    <citation type="submission" date="2022-12" db="EMBL/GenBank/DDBJ databases">
        <authorList>
            <person name="Petersen C."/>
        </authorList>
    </citation>
    <scope>NUCLEOTIDE SEQUENCE</scope>
    <source>
        <strain evidence="2">IBT 29677</strain>
    </source>
</reference>
<feature type="region of interest" description="Disordered" evidence="1">
    <location>
        <begin position="20"/>
        <end position="131"/>
    </location>
</feature>
<sequence>MGLIKTGLVLAGGYGLIKAASRAANDHEDKKQKRQNQNMQPYQGQNESQMGYMYQNQPNNQAAYPQWGPDHGQQSHNGHQTQQAQSRSVQDSPMYQPNSMNNCPPPYSESHTIKAKGDHKSGSAREYYYSQ</sequence>
<protein>
    <submittedName>
        <fullName evidence="2">Uncharacterized protein</fullName>
    </submittedName>
</protein>
<dbReference type="AlphaFoldDB" id="A0A9W9W8X1"/>
<name>A0A9W9W8X1_9EURO</name>
<organism evidence="2 3">
    <name type="scientific">Penicillium cosmopolitanum</name>
    <dbReference type="NCBI Taxonomy" id="1131564"/>
    <lineage>
        <taxon>Eukaryota</taxon>
        <taxon>Fungi</taxon>
        <taxon>Dikarya</taxon>
        <taxon>Ascomycota</taxon>
        <taxon>Pezizomycotina</taxon>
        <taxon>Eurotiomycetes</taxon>
        <taxon>Eurotiomycetidae</taxon>
        <taxon>Eurotiales</taxon>
        <taxon>Aspergillaceae</taxon>
        <taxon>Penicillium</taxon>
    </lineage>
</organism>
<evidence type="ECO:0000256" key="1">
    <source>
        <dbReference type="SAM" id="MobiDB-lite"/>
    </source>
</evidence>
<dbReference type="Proteomes" id="UP001147747">
    <property type="component" value="Unassembled WGS sequence"/>
</dbReference>
<dbReference type="EMBL" id="JAPZBU010000004">
    <property type="protein sequence ID" value="KAJ5408591.1"/>
    <property type="molecule type" value="Genomic_DNA"/>
</dbReference>
<evidence type="ECO:0000313" key="2">
    <source>
        <dbReference type="EMBL" id="KAJ5408591.1"/>
    </source>
</evidence>
<reference evidence="2" key="2">
    <citation type="journal article" date="2023" name="IMA Fungus">
        <title>Comparative genomic study of the Penicillium genus elucidates a diverse pangenome and 15 lateral gene transfer events.</title>
        <authorList>
            <person name="Petersen C."/>
            <person name="Sorensen T."/>
            <person name="Nielsen M.R."/>
            <person name="Sondergaard T.E."/>
            <person name="Sorensen J.L."/>
            <person name="Fitzpatrick D.A."/>
            <person name="Frisvad J.C."/>
            <person name="Nielsen K.L."/>
        </authorList>
    </citation>
    <scope>NUCLEOTIDE SEQUENCE</scope>
    <source>
        <strain evidence="2">IBT 29677</strain>
    </source>
</reference>